<dbReference type="Proteomes" id="UP000290958">
    <property type="component" value="Unassembled WGS sequence"/>
</dbReference>
<keyword evidence="2" id="KW-1185">Reference proteome</keyword>
<comment type="caution">
    <text evidence="1">The sequence shown here is derived from an EMBL/GenBank/DDBJ whole genome shotgun (WGS) entry which is preliminary data.</text>
</comment>
<dbReference type="EMBL" id="SBKP01000009">
    <property type="protein sequence ID" value="RXR28350.1"/>
    <property type="molecule type" value="Genomic_DNA"/>
</dbReference>
<protein>
    <submittedName>
        <fullName evidence="1">Uncharacterized protein</fullName>
    </submittedName>
</protein>
<accession>A0A4Q1KGK8</accession>
<dbReference type="RefSeq" id="WP_129404425.1">
    <property type="nucleotide sequence ID" value="NZ_SBKP01000009.1"/>
</dbReference>
<proteinExistence type="predicted"/>
<organism evidence="1 2">
    <name type="scientific">Sphingobium fluviale</name>
    <dbReference type="NCBI Taxonomy" id="2506423"/>
    <lineage>
        <taxon>Bacteria</taxon>
        <taxon>Pseudomonadati</taxon>
        <taxon>Pseudomonadota</taxon>
        <taxon>Alphaproteobacteria</taxon>
        <taxon>Sphingomonadales</taxon>
        <taxon>Sphingomonadaceae</taxon>
        <taxon>Sphingobium</taxon>
    </lineage>
</organism>
<sequence length="434" mass="49860">MFWKLATYAKSVAVPLIEGYLRWRDRIGLAMLKLSGKSTVVDVQNADRLTSDRVVIFAAYPTEKLASFHIRFLEKWERRGYCIIIASHHPRATEILRPLAERGWCVIRRRPFGRDFGCYRDASRLLYDLQDSGQANFSRVVYINDSVVTVDTAEEQIISYIDAPSRHFVGITDNYDRGYHISSYMFGISGQVFRERRVRDYWRKYGAVSTRRYAISKGEIGFSRCITKTGYIPHVQWPIAKLKSRLERLDLDRVSMIAEAMEPHFKSRHKHPLIQVNESLDEFVSSRKKLLAEDPAQKLGGLISQFVRSSGNKPQPKPVGGRHMELVDLPNDKQVAVFNRTARDRMTDTIVGYIFRGSHIHHGAAPLLFLGAGVLKKDLVLRRIIEPFNIEKLLLDSRACASHEVDEILMEIVARGHPKSFRGGRALMLRWDFI</sequence>
<dbReference type="OrthoDB" id="7220105at2"/>
<dbReference type="AlphaFoldDB" id="A0A4Q1KGK8"/>
<gene>
    <name evidence="1" type="ORF">EQG66_09860</name>
</gene>
<reference evidence="2" key="1">
    <citation type="submission" date="2019-01" db="EMBL/GenBank/DDBJ databases">
        <title>Cytophagaceae bacterium strain CAR-16.</title>
        <authorList>
            <person name="Chen W.-M."/>
        </authorList>
    </citation>
    <scope>NUCLEOTIDE SEQUENCE [LARGE SCALE GENOMIC DNA]</scope>
    <source>
        <strain evidence="2">CHR27</strain>
    </source>
</reference>
<evidence type="ECO:0000313" key="2">
    <source>
        <dbReference type="Proteomes" id="UP000290958"/>
    </source>
</evidence>
<name>A0A4Q1KGK8_9SPHN</name>
<evidence type="ECO:0000313" key="1">
    <source>
        <dbReference type="EMBL" id="RXR28350.1"/>
    </source>
</evidence>